<comment type="similarity">
    <text evidence="2 9">Belongs to the sulfotransferase 2 family.</text>
</comment>
<keyword evidence="7" id="KW-0472">Membrane</keyword>
<name>A0ABP0FNS9_CLALP</name>
<evidence type="ECO:0000256" key="4">
    <source>
        <dbReference type="ARBA" id="ARBA00022692"/>
    </source>
</evidence>
<keyword evidence="8 9" id="KW-0325">Glycoprotein</keyword>
<evidence type="ECO:0000256" key="6">
    <source>
        <dbReference type="ARBA" id="ARBA00023034"/>
    </source>
</evidence>
<keyword evidence="4" id="KW-0812">Transmembrane</keyword>
<feature type="region of interest" description="Disordered" evidence="10">
    <location>
        <begin position="1"/>
        <end position="42"/>
    </location>
</feature>
<dbReference type="Pfam" id="PF03567">
    <property type="entry name" value="Sulfotransfer_2"/>
    <property type="match status" value="1"/>
</dbReference>
<protein>
    <recommendedName>
        <fullName evidence="9">Carbohydrate sulfotransferase</fullName>
        <ecNumber evidence="9">2.8.2.-</ecNumber>
    </recommendedName>
</protein>
<comment type="caution">
    <text evidence="11">The sequence shown here is derived from an EMBL/GenBank/DDBJ whole genome shotgun (WGS) entry which is preliminary data.</text>
</comment>
<reference evidence="11 12" key="1">
    <citation type="submission" date="2024-02" db="EMBL/GenBank/DDBJ databases">
        <authorList>
            <person name="Daric V."/>
            <person name="Darras S."/>
        </authorList>
    </citation>
    <scope>NUCLEOTIDE SEQUENCE [LARGE SCALE GENOMIC DNA]</scope>
</reference>
<evidence type="ECO:0000256" key="10">
    <source>
        <dbReference type="SAM" id="MobiDB-lite"/>
    </source>
</evidence>
<proteinExistence type="inferred from homology"/>
<evidence type="ECO:0000256" key="3">
    <source>
        <dbReference type="ARBA" id="ARBA00022679"/>
    </source>
</evidence>
<dbReference type="InterPro" id="IPR005331">
    <property type="entry name" value="Sulfotransferase"/>
</dbReference>
<gene>
    <name evidence="11" type="ORF">CVLEPA_LOCUS10415</name>
</gene>
<evidence type="ECO:0000256" key="2">
    <source>
        <dbReference type="ARBA" id="ARBA00006339"/>
    </source>
</evidence>
<keyword evidence="9" id="KW-0119">Carbohydrate metabolism</keyword>
<evidence type="ECO:0000256" key="8">
    <source>
        <dbReference type="ARBA" id="ARBA00023180"/>
    </source>
</evidence>
<keyword evidence="9" id="KW-0735">Signal-anchor</keyword>
<evidence type="ECO:0000313" key="11">
    <source>
        <dbReference type="EMBL" id="CAK8680130.1"/>
    </source>
</evidence>
<dbReference type="InterPro" id="IPR018011">
    <property type="entry name" value="Carb_sulfotrans_8-10"/>
</dbReference>
<keyword evidence="6 9" id="KW-0333">Golgi apparatus</keyword>
<dbReference type="PANTHER" id="PTHR12137">
    <property type="entry name" value="CARBOHYDRATE SULFOTRANSFERASE"/>
    <property type="match status" value="1"/>
</dbReference>
<keyword evidence="3 9" id="KW-0808">Transferase</keyword>
<evidence type="ECO:0000256" key="7">
    <source>
        <dbReference type="ARBA" id="ARBA00023136"/>
    </source>
</evidence>
<accession>A0ABP0FNS9</accession>
<sequence>MSGGGIEKALGGQNEEEWREQRKTLQEPLKLHPLSSKEPHRSRMLEMREKCKGRDQEVGNILSSTFKYNDQLKLVMCEVPKVASTTWQILLLRLGGFKGNITKDLRKRWDYAKIPNKQFIQLKSQTEALARMATYTTFFLTRHPFERLVSAYFDKFSGRSTYEYYKKNVGRAIARAQAKAHLYGLHDSIFHDDLLEKEDFKKLDSKEKSEVIQYIHIMKTGEISFPQFVKYLIGYKKNNNVEKMDNHWLPQMQICRPCAFSYSYIIRFDNLTNESNKLLDYIQTQTTTETLPKGPRITFPGNNRPFVKHEETEKMLKQISDEDVEILREIYADDFSVLNHDPHLYRGH</sequence>
<evidence type="ECO:0000313" key="12">
    <source>
        <dbReference type="Proteomes" id="UP001642483"/>
    </source>
</evidence>
<keyword evidence="5" id="KW-1133">Transmembrane helix</keyword>
<evidence type="ECO:0000256" key="9">
    <source>
        <dbReference type="RuleBase" id="RU364020"/>
    </source>
</evidence>
<evidence type="ECO:0000256" key="1">
    <source>
        <dbReference type="ARBA" id="ARBA00004323"/>
    </source>
</evidence>
<comment type="subcellular location">
    <subcellularLocation>
        <location evidence="1 9">Golgi apparatus membrane</location>
        <topology evidence="1 9">Single-pass type II membrane protein</topology>
    </subcellularLocation>
</comment>
<dbReference type="EC" id="2.8.2.-" evidence="9"/>
<evidence type="ECO:0000256" key="5">
    <source>
        <dbReference type="ARBA" id="ARBA00022989"/>
    </source>
</evidence>
<dbReference type="PANTHER" id="PTHR12137:SF54">
    <property type="entry name" value="CARBOHYDRATE SULFOTRANSFERASE"/>
    <property type="match status" value="1"/>
</dbReference>
<organism evidence="11 12">
    <name type="scientific">Clavelina lepadiformis</name>
    <name type="common">Light-bulb sea squirt</name>
    <name type="synonym">Ascidia lepadiformis</name>
    <dbReference type="NCBI Taxonomy" id="159417"/>
    <lineage>
        <taxon>Eukaryota</taxon>
        <taxon>Metazoa</taxon>
        <taxon>Chordata</taxon>
        <taxon>Tunicata</taxon>
        <taxon>Ascidiacea</taxon>
        <taxon>Aplousobranchia</taxon>
        <taxon>Clavelinidae</taxon>
        <taxon>Clavelina</taxon>
    </lineage>
</organism>
<keyword evidence="12" id="KW-1185">Reference proteome</keyword>
<dbReference type="EMBL" id="CAWYQH010000068">
    <property type="protein sequence ID" value="CAK8680130.1"/>
    <property type="molecule type" value="Genomic_DNA"/>
</dbReference>
<dbReference type="Proteomes" id="UP001642483">
    <property type="component" value="Unassembled WGS sequence"/>
</dbReference>